<comment type="caution">
    <text evidence="1">The sequence shown here is derived from an EMBL/GenBank/DDBJ whole genome shotgun (WGS) entry which is preliminary data.</text>
</comment>
<dbReference type="EMBL" id="PUHY01000005">
    <property type="protein sequence ID" value="PQO37666.1"/>
    <property type="molecule type" value="Genomic_DNA"/>
</dbReference>
<proteinExistence type="predicted"/>
<reference evidence="1 2" key="1">
    <citation type="submission" date="2018-02" db="EMBL/GenBank/DDBJ databases">
        <title>Comparative genomes isolates from brazilian mangrove.</title>
        <authorList>
            <person name="Araujo J.E."/>
            <person name="Taketani R.G."/>
            <person name="Silva M.C.P."/>
            <person name="Loureco M.V."/>
            <person name="Andreote F.D."/>
        </authorList>
    </citation>
    <scope>NUCLEOTIDE SEQUENCE [LARGE SCALE GENOMIC DNA]</scope>
    <source>
        <strain evidence="1 2">Hex-1 MGV</strain>
    </source>
</reference>
<name>A0A2S8FZQ4_9BACT</name>
<evidence type="ECO:0000313" key="1">
    <source>
        <dbReference type="EMBL" id="PQO37666.1"/>
    </source>
</evidence>
<dbReference type="AlphaFoldDB" id="A0A2S8FZQ4"/>
<gene>
    <name evidence="1" type="ORF">C5Y83_06890</name>
</gene>
<sequence length="79" mass="8729">MRPPDAVPRATNLKSVCHGHPAEQMWGIGNLGLPASSVCRDIVCEPIQIETLAKRVTIVYHRSRAVGFSKLALLLLRLR</sequence>
<organism evidence="1 2">
    <name type="scientific">Blastopirellula marina</name>
    <dbReference type="NCBI Taxonomy" id="124"/>
    <lineage>
        <taxon>Bacteria</taxon>
        <taxon>Pseudomonadati</taxon>
        <taxon>Planctomycetota</taxon>
        <taxon>Planctomycetia</taxon>
        <taxon>Pirellulales</taxon>
        <taxon>Pirellulaceae</taxon>
        <taxon>Blastopirellula</taxon>
    </lineage>
</organism>
<accession>A0A2S8FZQ4</accession>
<protein>
    <submittedName>
        <fullName evidence="1">Uncharacterized protein</fullName>
    </submittedName>
</protein>
<evidence type="ECO:0000313" key="2">
    <source>
        <dbReference type="Proteomes" id="UP000238322"/>
    </source>
</evidence>
<dbReference type="Proteomes" id="UP000238322">
    <property type="component" value="Unassembled WGS sequence"/>
</dbReference>